<proteinExistence type="predicted"/>
<protein>
    <submittedName>
        <fullName evidence="4">Uncharacterized protein</fullName>
    </submittedName>
</protein>
<name>A0A8J6HIM1_TENMO</name>
<feature type="region of interest" description="Disordered" evidence="3">
    <location>
        <begin position="858"/>
        <end position="884"/>
    </location>
</feature>
<feature type="compositionally biased region" description="Basic and acidic residues" evidence="3">
    <location>
        <begin position="979"/>
        <end position="995"/>
    </location>
</feature>
<dbReference type="Proteomes" id="UP000719412">
    <property type="component" value="Unassembled WGS sequence"/>
</dbReference>
<feature type="region of interest" description="Disordered" evidence="3">
    <location>
        <begin position="918"/>
        <end position="995"/>
    </location>
</feature>
<evidence type="ECO:0000256" key="3">
    <source>
        <dbReference type="SAM" id="MobiDB-lite"/>
    </source>
</evidence>
<dbReference type="Gene3D" id="1.25.40.20">
    <property type="entry name" value="Ankyrin repeat-containing domain"/>
    <property type="match status" value="2"/>
</dbReference>
<sequence length="1885" mass="215615">MWVPGEWQTEDDVEKDLLLMAEHNVPRLDSSSTLTNQVPVPESILKHRRLIEKNRQSVLNSDIDESAIYVVKGRGKGIHDRLILPGGIIESNPVDEIELKKKIRQVAGLGYSNELIKQSIKAKHNDPKENSTSTSSLKWVSTSSSASSKKVSKTKHKHCGTLDENGFRIEAGCEHWYYTEFAQKYSGQFFFNNLHNKGVYLINKKGDQTYFDGLFYSNKLEGYGKVIYANSTAFEGLFKQHARFGPGVLTYSDDTQDVGLWDGLSLRRLSVFVGESFVPRLGRTSLGKARLLKFRNLVPICTKTRDPAKEILTELGADEEILAQADHLYNLQVRNPDSVFFNKKIYDHSFFPNESCTIEVLLSREEYEEENVECEQVQEEELEQRPGLDGEMFGSFSKNSSKCSCFRVYFDKFGHICVQLQEVEMKLEKLKVKKERIEKSLRKCKYCCDNIILKQPEKEESKDVEDEQELVVKTPSDEIPSDIKIASSNRRDSKKVLSFYSSSGETEESAFNQQDVTRSEIELQNYLYTYNSTLFNEEGILRPSSDIQPQDRYSKATLPFSEFSSLISNAHNSRIKFSNTIDYDLYNVGGAAEENLTAQHIRTLEACICDDLLIENVDVLRENLNSLSQEESFYTCVKNNLKKHLDVEFQKFSQAAEEETRFVKKVVVTDLLAWNNETIWIMMLQHCFRHRLSENNVTFSVSDLLTGHRHYFKNAGVYETSCKKFLEECCEGHEKEVFDYIRTGNINPDLCDGRGNTGLMLASIRDKISVIAMLTNCGAKVDVMNDEGLTPLTISLLKYISFKLRVSDWEKAFLREVKLAGEDLINIQQWRPTESIVSVYRNLQADASGTEVKDQFIPDLPLSDAEPRRNSSAERSGSNLLAKQKVSEFDSKAMIGQADSHHHEQKYVFSTEFVRIRREESKSKKQKKKGKKKKKGKHHKKSKSKTTIKTKSRSRTKHKERKHKKKKKEKGKHKKKEKEKRSKTSLHEHKSEANEEKFNKKLETIKKTILTLLNYGSDPNIGEVPLKPLFLSVFTDDSELLSGLLKNKADPNATISDENMTSLHLIVSLKLSPEKVKMSEILLSHKADSNIRTNSNHWWELKREIIGEDCKEIDVEDKGKNVLHMLCLREDFIDDTDNLFGAVANILVLNGCKTDDLYLGHSPLSLAVIRGNSRLIEALLETKKVDPYQLLDNGMGNAFTVVILNRFSSLLSHDTKIEAARALLENGVNPLVKVGEFENVIAFMEHEEHLAKLKKMSSKKMLKKKKKKKGKSRGSSKTSSKKSSAKSSKRSSNKRSKKSRKRSSKRSSKKRKRDHSKTKLEPIEHYITGSTRKILYRHLQGRAVQYLYSLITETLIADPLIVVLAKFVTPDEALNCIQLLFQSGVVDSDAFSYVVICDLLEFVRLQNNVDRDKNVQERERVEKVIKEMSWKEVKRDPHEICLSLPEADRDVDKYRVCYQCLKQQGKKLIRCPSCELVYFCSQECNALNNKHDSRHHCKMLFYDTVNEIINGQPQPSRLQVLLEMADKMKKERLAMFELKVLNEKMSKIKYISNRMKKRGDELLHNFKKLEREKEAFGKANTLWDFSQIYTQSKDLMNKLRKAGSSQKDLGSQVTFSTTQVKRKSPETMASELFTAYSAILQTTTSTASDVLQSLPVSAVGPGLRSYDPIPDLSPTQAVSSSTKTSLKRGTPRTTRASSTVSFELKPRRPSNFVETTSVPDTRRFDGKTFKSENFPSRLTKSDQPLETGKVHKNRTGGFAKKMSREHQLHEAIKSYNDKHGLKMFKDEDLSKLVNLYGMGNEKNRVESSDDEQRPEIVKKQQGMEKTKKVGDKNYYMDLLSKIFADFNLPLLLLPYACYKDGQVYYSMSGNMSYFGSSFHKLKIPD</sequence>
<dbReference type="InterPro" id="IPR036770">
    <property type="entry name" value="Ankyrin_rpt-contain_sf"/>
</dbReference>
<dbReference type="SMART" id="SM00248">
    <property type="entry name" value="ANK"/>
    <property type="match status" value="4"/>
</dbReference>
<dbReference type="InterPro" id="IPR003409">
    <property type="entry name" value="MORN"/>
</dbReference>
<dbReference type="EMBL" id="JABDTM020023242">
    <property type="protein sequence ID" value="KAH0815325.1"/>
    <property type="molecule type" value="Genomic_DNA"/>
</dbReference>
<feature type="compositionally biased region" description="Polar residues" evidence="3">
    <location>
        <begin position="1731"/>
        <end position="1744"/>
    </location>
</feature>
<feature type="compositionally biased region" description="Basic residues" evidence="3">
    <location>
        <begin position="1254"/>
        <end position="1316"/>
    </location>
</feature>
<feature type="compositionally biased region" description="Basic and acidic residues" evidence="3">
    <location>
        <begin position="1720"/>
        <end position="1730"/>
    </location>
</feature>
<accession>A0A8J6HIM1</accession>
<dbReference type="InterPro" id="IPR002110">
    <property type="entry name" value="Ankyrin_rpt"/>
</dbReference>
<gene>
    <name evidence="4" type="ORF">GEV33_007466</name>
</gene>
<feature type="compositionally biased region" description="Basic residues" evidence="3">
    <location>
        <begin position="924"/>
        <end position="978"/>
    </location>
</feature>
<evidence type="ECO:0000313" key="5">
    <source>
        <dbReference type="Proteomes" id="UP000719412"/>
    </source>
</evidence>
<keyword evidence="2" id="KW-0040">ANK repeat</keyword>
<dbReference type="Pfam" id="PF02493">
    <property type="entry name" value="MORN"/>
    <property type="match status" value="3"/>
</dbReference>
<keyword evidence="1" id="KW-0677">Repeat</keyword>
<evidence type="ECO:0000256" key="1">
    <source>
        <dbReference type="ARBA" id="ARBA00022737"/>
    </source>
</evidence>
<dbReference type="PANTHER" id="PTHR15897">
    <property type="entry name" value="ANKYRIN REPEAT AND MYND DOMAIN PROTEIN 1"/>
    <property type="match status" value="1"/>
</dbReference>
<reference evidence="4" key="2">
    <citation type="submission" date="2021-08" db="EMBL/GenBank/DDBJ databases">
        <authorList>
            <person name="Eriksson T."/>
        </authorList>
    </citation>
    <scope>NUCLEOTIDE SEQUENCE</scope>
    <source>
        <strain evidence="4">Stoneville</strain>
        <tissue evidence="4">Whole head</tissue>
    </source>
</reference>
<feature type="repeat" description="ANK" evidence="2">
    <location>
        <begin position="754"/>
        <end position="786"/>
    </location>
</feature>
<keyword evidence="5" id="KW-1185">Reference proteome</keyword>
<feature type="compositionally biased region" description="Polar residues" evidence="3">
    <location>
        <begin position="1673"/>
        <end position="1684"/>
    </location>
</feature>
<dbReference type="PANTHER" id="PTHR15897:SF2">
    <property type="entry name" value="ANKYRIN REPEAT AND MYND DOMAIN-CONTAINING PROTEIN 1"/>
    <property type="match status" value="1"/>
</dbReference>
<feature type="region of interest" description="Disordered" evidence="3">
    <location>
        <begin position="1254"/>
        <end position="1322"/>
    </location>
</feature>
<feature type="compositionally biased region" description="Polar residues" evidence="3">
    <location>
        <begin position="1691"/>
        <end position="1701"/>
    </location>
</feature>
<evidence type="ECO:0000256" key="2">
    <source>
        <dbReference type="PROSITE-ProRule" id="PRU00023"/>
    </source>
</evidence>
<reference evidence="4" key="1">
    <citation type="journal article" date="2020" name="J Insects Food Feed">
        <title>The yellow mealworm (Tenebrio molitor) genome: a resource for the emerging insects as food and feed industry.</title>
        <authorList>
            <person name="Eriksson T."/>
            <person name="Andere A."/>
            <person name="Kelstrup H."/>
            <person name="Emery V."/>
            <person name="Picard C."/>
        </authorList>
    </citation>
    <scope>NUCLEOTIDE SEQUENCE</scope>
    <source>
        <strain evidence="4">Stoneville</strain>
        <tissue evidence="4">Whole head</tissue>
    </source>
</reference>
<comment type="caution">
    <text evidence="4">The sequence shown here is derived from an EMBL/GenBank/DDBJ whole genome shotgun (WGS) entry which is preliminary data.</text>
</comment>
<feature type="region of interest" description="Disordered" evidence="3">
    <location>
        <begin position="1667"/>
        <end position="1752"/>
    </location>
</feature>
<dbReference type="SUPFAM" id="SSF82185">
    <property type="entry name" value="Histone H3 K4-specific methyltransferase SET7/9 N-terminal domain"/>
    <property type="match status" value="1"/>
</dbReference>
<dbReference type="SUPFAM" id="SSF48403">
    <property type="entry name" value="Ankyrin repeat"/>
    <property type="match status" value="2"/>
</dbReference>
<dbReference type="InterPro" id="IPR053064">
    <property type="entry name" value="Ankyrin-MYND_domain-protein"/>
</dbReference>
<evidence type="ECO:0000313" key="4">
    <source>
        <dbReference type="EMBL" id="KAH0815325.1"/>
    </source>
</evidence>
<organism evidence="4 5">
    <name type="scientific">Tenebrio molitor</name>
    <name type="common">Yellow mealworm beetle</name>
    <dbReference type="NCBI Taxonomy" id="7067"/>
    <lineage>
        <taxon>Eukaryota</taxon>
        <taxon>Metazoa</taxon>
        <taxon>Ecdysozoa</taxon>
        <taxon>Arthropoda</taxon>
        <taxon>Hexapoda</taxon>
        <taxon>Insecta</taxon>
        <taxon>Pterygota</taxon>
        <taxon>Neoptera</taxon>
        <taxon>Endopterygota</taxon>
        <taxon>Coleoptera</taxon>
        <taxon>Polyphaga</taxon>
        <taxon>Cucujiformia</taxon>
        <taxon>Tenebrionidae</taxon>
        <taxon>Tenebrio</taxon>
    </lineage>
</organism>
<dbReference type="PROSITE" id="PS50088">
    <property type="entry name" value="ANK_REPEAT"/>
    <property type="match status" value="1"/>
</dbReference>